<dbReference type="AlphaFoldDB" id="A0AAD7E7S3"/>
<keyword evidence="2" id="KW-1185">Reference proteome</keyword>
<name>A0AAD7E7S3_9AGAR</name>
<evidence type="ECO:0000313" key="2">
    <source>
        <dbReference type="Proteomes" id="UP001218218"/>
    </source>
</evidence>
<protein>
    <submittedName>
        <fullName evidence="1">Uncharacterized protein</fullName>
    </submittedName>
</protein>
<organism evidence="1 2">
    <name type="scientific">Mycena albidolilacea</name>
    <dbReference type="NCBI Taxonomy" id="1033008"/>
    <lineage>
        <taxon>Eukaryota</taxon>
        <taxon>Fungi</taxon>
        <taxon>Dikarya</taxon>
        <taxon>Basidiomycota</taxon>
        <taxon>Agaricomycotina</taxon>
        <taxon>Agaricomycetes</taxon>
        <taxon>Agaricomycetidae</taxon>
        <taxon>Agaricales</taxon>
        <taxon>Marasmiineae</taxon>
        <taxon>Mycenaceae</taxon>
        <taxon>Mycena</taxon>
    </lineage>
</organism>
<dbReference type="Proteomes" id="UP001218218">
    <property type="component" value="Unassembled WGS sequence"/>
</dbReference>
<comment type="caution">
    <text evidence="1">The sequence shown here is derived from an EMBL/GenBank/DDBJ whole genome shotgun (WGS) entry which is preliminary data.</text>
</comment>
<accession>A0AAD7E7S3</accession>
<evidence type="ECO:0000313" key="1">
    <source>
        <dbReference type="EMBL" id="KAJ7302057.1"/>
    </source>
</evidence>
<reference evidence="1" key="1">
    <citation type="submission" date="2023-03" db="EMBL/GenBank/DDBJ databases">
        <title>Massive genome expansion in bonnet fungi (Mycena s.s.) driven by repeated elements and novel gene families across ecological guilds.</title>
        <authorList>
            <consortium name="Lawrence Berkeley National Laboratory"/>
            <person name="Harder C.B."/>
            <person name="Miyauchi S."/>
            <person name="Viragh M."/>
            <person name="Kuo A."/>
            <person name="Thoen E."/>
            <person name="Andreopoulos B."/>
            <person name="Lu D."/>
            <person name="Skrede I."/>
            <person name="Drula E."/>
            <person name="Henrissat B."/>
            <person name="Morin E."/>
            <person name="Kohler A."/>
            <person name="Barry K."/>
            <person name="LaButti K."/>
            <person name="Morin E."/>
            <person name="Salamov A."/>
            <person name="Lipzen A."/>
            <person name="Mereny Z."/>
            <person name="Hegedus B."/>
            <person name="Baldrian P."/>
            <person name="Stursova M."/>
            <person name="Weitz H."/>
            <person name="Taylor A."/>
            <person name="Grigoriev I.V."/>
            <person name="Nagy L.G."/>
            <person name="Martin F."/>
            <person name="Kauserud H."/>
        </authorList>
    </citation>
    <scope>NUCLEOTIDE SEQUENCE</scope>
    <source>
        <strain evidence="1">CBHHK002</strain>
    </source>
</reference>
<dbReference type="EMBL" id="JARIHO010000121">
    <property type="protein sequence ID" value="KAJ7302057.1"/>
    <property type="molecule type" value="Genomic_DNA"/>
</dbReference>
<sequence length="235" mass="26601">MTVYRASDPGVGTAIPECVEANIRLKENKHLLDCPHRTSFRLDFNINLIHLPNIHLGWWCSFDHNVIESLSLPGLGSLSATVLSSDLFAFLKRSSPPLLELVLGHEHDFLPLVECLRLAPQLRRFEMWEPHCPVVESLFAALVESPSLLPQLSTLVIRFNQDESDAIFDSFWTVALRAFVARRARFQVLHLGVPKSLHDSKMPPPHIVAQFRELALDGVQIHLGALYETWTHTFS</sequence>
<gene>
    <name evidence="1" type="ORF">DFH08DRAFT_826938</name>
</gene>
<proteinExistence type="predicted"/>